<dbReference type="Proteomes" id="UP000540423">
    <property type="component" value="Unassembled WGS sequence"/>
</dbReference>
<dbReference type="AlphaFoldDB" id="A0A7X0HCW6"/>
<accession>A0A7X0HCW6</accession>
<reference evidence="1 2" key="1">
    <citation type="submission" date="2020-08" db="EMBL/GenBank/DDBJ databases">
        <title>Genomic Encyclopedia of Type Strains, Phase IV (KMG-IV): sequencing the most valuable type-strain genomes for metagenomic binning, comparative biology and taxonomic classification.</title>
        <authorList>
            <person name="Goeker M."/>
        </authorList>
    </citation>
    <scope>NUCLEOTIDE SEQUENCE [LARGE SCALE GENOMIC DNA]</scope>
    <source>
        <strain evidence="1 2">DSM 40141</strain>
    </source>
</reference>
<name>A0A7X0HCW6_9ACTN</name>
<dbReference type="EMBL" id="JACHEM010000001">
    <property type="protein sequence ID" value="MBB6433942.1"/>
    <property type="molecule type" value="Genomic_DNA"/>
</dbReference>
<organism evidence="1 2">
    <name type="scientific">Streptomyces candidus</name>
    <dbReference type="NCBI Taxonomy" id="67283"/>
    <lineage>
        <taxon>Bacteria</taxon>
        <taxon>Bacillati</taxon>
        <taxon>Actinomycetota</taxon>
        <taxon>Actinomycetes</taxon>
        <taxon>Kitasatosporales</taxon>
        <taxon>Streptomycetaceae</taxon>
        <taxon>Streptomyces</taxon>
    </lineage>
</organism>
<evidence type="ECO:0000313" key="2">
    <source>
        <dbReference type="Proteomes" id="UP000540423"/>
    </source>
</evidence>
<evidence type="ECO:0000313" key="1">
    <source>
        <dbReference type="EMBL" id="MBB6433942.1"/>
    </source>
</evidence>
<sequence length="58" mass="6117">MAGFHAQRGQVEEALHDPVDLGASGGGQACGHVLVEEFRAPDVFVRLAAHQETSCSAR</sequence>
<dbReference type="RefSeq" id="WP_185026076.1">
    <property type="nucleotide sequence ID" value="NZ_JACHEM010000001.1"/>
</dbReference>
<proteinExistence type="predicted"/>
<protein>
    <submittedName>
        <fullName evidence="1">Uncharacterized protein</fullName>
    </submittedName>
</protein>
<gene>
    <name evidence="1" type="ORF">HNQ79_000380</name>
</gene>
<comment type="caution">
    <text evidence="1">The sequence shown here is derived from an EMBL/GenBank/DDBJ whole genome shotgun (WGS) entry which is preliminary data.</text>
</comment>
<keyword evidence="2" id="KW-1185">Reference proteome</keyword>